<keyword evidence="2" id="KW-1133">Transmembrane helix</keyword>
<protein>
    <submittedName>
        <fullName evidence="4">Uncharacterized protein</fullName>
    </submittedName>
</protein>
<feature type="signal peptide" evidence="3">
    <location>
        <begin position="1"/>
        <end position="18"/>
    </location>
</feature>
<keyword evidence="3" id="KW-0732">Signal</keyword>
<organism evidence="4 5">
    <name type="scientific">Cherax quadricarinatus</name>
    <name type="common">Australian red claw crayfish</name>
    <dbReference type="NCBI Taxonomy" id="27406"/>
    <lineage>
        <taxon>Eukaryota</taxon>
        <taxon>Metazoa</taxon>
        <taxon>Ecdysozoa</taxon>
        <taxon>Arthropoda</taxon>
        <taxon>Crustacea</taxon>
        <taxon>Multicrustacea</taxon>
        <taxon>Malacostraca</taxon>
        <taxon>Eumalacostraca</taxon>
        <taxon>Eucarida</taxon>
        <taxon>Decapoda</taxon>
        <taxon>Pleocyemata</taxon>
        <taxon>Astacidea</taxon>
        <taxon>Parastacoidea</taxon>
        <taxon>Parastacidae</taxon>
        <taxon>Cherax</taxon>
    </lineage>
</organism>
<comment type="caution">
    <text evidence="4">The sequence shown here is derived from an EMBL/GenBank/DDBJ whole genome shotgun (WGS) entry which is preliminary data.</text>
</comment>
<gene>
    <name evidence="4" type="ORF">OTU49_014286</name>
</gene>
<evidence type="ECO:0000313" key="5">
    <source>
        <dbReference type="Proteomes" id="UP001445076"/>
    </source>
</evidence>
<keyword evidence="2" id="KW-0472">Membrane</keyword>
<dbReference type="AlphaFoldDB" id="A0AAW0VPL0"/>
<feature type="compositionally biased region" description="Basic and acidic residues" evidence="1">
    <location>
        <begin position="398"/>
        <end position="409"/>
    </location>
</feature>
<feature type="region of interest" description="Disordered" evidence="1">
    <location>
        <begin position="375"/>
        <end position="409"/>
    </location>
</feature>
<evidence type="ECO:0000256" key="2">
    <source>
        <dbReference type="SAM" id="Phobius"/>
    </source>
</evidence>
<sequence length="409" mass="45252">MHRLTNCMLLVVLQLVGADTQLARNCRVYHLQAPRDPTHMTPQVVFSGHLEVSVLVKEADSLPKEVQIHLESSTSNWKSMYVLINKDSKVSVHVNDTLVDGNLSLAAHTCTPTHPPAHAWITLVITLHRGRLLIYRPEDRLRVLTAEVPQTDGAINAYVTSSVINHVAFNCASGCLIHDEASPLMGHNLKLESEMVYVSLEGRGDDKPPKMLLASFNSKQEDDTPEKNLEVDFSDAKTDHWYKVLLQAQNSTRAADSEEVVTVRGVPVKNVSYTVSNATGVLWTYQCYPNMTRERWVEAREMTTTAHTPTDSSKDQSGGAQAGQVIAWVFTGLALFLVMVLALALCAKMTPPPARTHSDFRPSVDIVSQRYGVSSVSHREAEEESEPGSPVLTVSRTLHPDDHYSTKVL</sequence>
<evidence type="ECO:0000256" key="3">
    <source>
        <dbReference type="SAM" id="SignalP"/>
    </source>
</evidence>
<keyword evidence="5" id="KW-1185">Reference proteome</keyword>
<feature type="chain" id="PRO_5043855705" evidence="3">
    <location>
        <begin position="19"/>
        <end position="409"/>
    </location>
</feature>
<evidence type="ECO:0000313" key="4">
    <source>
        <dbReference type="EMBL" id="KAK8719037.1"/>
    </source>
</evidence>
<keyword evidence="2" id="KW-0812">Transmembrane</keyword>
<name>A0AAW0VPL0_CHEQU</name>
<accession>A0AAW0VPL0</accession>
<reference evidence="4 5" key="1">
    <citation type="journal article" date="2024" name="BMC Genomics">
        <title>Genome assembly of redclaw crayfish (Cherax quadricarinatus) provides insights into its immune adaptation and hypoxia tolerance.</title>
        <authorList>
            <person name="Liu Z."/>
            <person name="Zheng J."/>
            <person name="Li H."/>
            <person name="Fang K."/>
            <person name="Wang S."/>
            <person name="He J."/>
            <person name="Zhou D."/>
            <person name="Weng S."/>
            <person name="Chi M."/>
            <person name="Gu Z."/>
            <person name="He J."/>
            <person name="Li F."/>
            <person name="Wang M."/>
        </authorList>
    </citation>
    <scope>NUCLEOTIDE SEQUENCE [LARGE SCALE GENOMIC DNA]</scope>
    <source>
        <strain evidence="4">ZL_2023a</strain>
    </source>
</reference>
<dbReference type="Proteomes" id="UP001445076">
    <property type="component" value="Unassembled WGS sequence"/>
</dbReference>
<evidence type="ECO:0000256" key="1">
    <source>
        <dbReference type="SAM" id="MobiDB-lite"/>
    </source>
</evidence>
<proteinExistence type="predicted"/>
<feature type="transmembrane region" description="Helical" evidence="2">
    <location>
        <begin position="325"/>
        <end position="347"/>
    </location>
</feature>
<dbReference type="EMBL" id="JARKIK010003252">
    <property type="protein sequence ID" value="KAK8719037.1"/>
    <property type="molecule type" value="Genomic_DNA"/>
</dbReference>